<reference evidence="1 2" key="1">
    <citation type="submission" date="2017-02" db="EMBL/GenBank/DDBJ databases">
        <authorList>
            <person name="Peterson S.W."/>
        </authorList>
    </citation>
    <scope>NUCLEOTIDE SEQUENCE [LARGE SCALE GENOMIC DNA]</scope>
    <source>
        <strain evidence="1 2">ATCC 43324</strain>
    </source>
</reference>
<evidence type="ECO:0000313" key="1">
    <source>
        <dbReference type="EMBL" id="SJZ99217.1"/>
    </source>
</evidence>
<protein>
    <submittedName>
        <fullName evidence="1">Uncharacterized protein</fullName>
    </submittedName>
</protein>
<dbReference type="AlphaFoldDB" id="A0A1T4Q6M7"/>
<evidence type="ECO:0000313" key="2">
    <source>
        <dbReference type="Proteomes" id="UP000190065"/>
    </source>
</evidence>
<feature type="non-terminal residue" evidence="1">
    <location>
        <position position="63"/>
    </location>
</feature>
<gene>
    <name evidence="1" type="ORF">SAMN02745202_01712</name>
</gene>
<dbReference type="Proteomes" id="UP000190065">
    <property type="component" value="Unassembled WGS sequence"/>
</dbReference>
<proteinExistence type="predicted"/>
<sequence>MYFCRDCGRQFQSGQRIDNVCLWSDYLTEKRTISELSTLHKCSERTIRRRLSSVADSFTPIYP</sequence>
<accession>A0A1T4Q6M7</accession>
<name>A0A1T4Q6M7_9BACT</name>
<dbReference type="EMBL" id="FUXK01000019">
    <property type="protein sequence ID" value="SJZ99217.1"/>
    <property type="molecule type" value="Genomic_DNA"/>
</dbReference>
<organism evidence="1 2">
    <name type="scientific">Segatella oulorum</name>
    <dbReference type="NCBI Taxonomy" id="28136"/>
    <lineage>
        <taxon>Bacteria</taxon>
        <taxon>Pseudomonadati</taxon>
        <taxon>Bacteroidota</taxon>
        <taxon>Bacteroidia</taxon>
        <taxon>Bacteroidales</taxon>
        <taxon>Prevotellaceae</taxon>
        <taxon>Segatella</taxon>
    </lineage>
</organism>